<organism evidence="3">
    <name type="scientific">Anopheles braziliensis</name>
    <dbReference type="NCBI Taxonomy" id="58242"/>
    <lineage>
        <taxon>Eukaryota</taxon>
        <taxon>Metazoa</taxon>
        <taxon>Ecdysozoa</taxon>
        <taxon>Arthropoda</taxon>
        <taxon>Hexapoda</taxon>
        <taxon>Insecta</taxon>
        <taxon>Pterygota</taxon>
        <taxon>Neoptera</taxon>
        <taxon>Endopterygota</taxon>
        <taxon>Diptera</taxon>
        <taxon>Nematocera</taxon>
        <taxon>Culicoidea</taxon>
        <taxon>Culicidae</taxon>
        <taxon>Anophelinae</taxon>
        <taxon>Anopheles</taxon>
    </lineage>
</organism>
<protein>
    <submittedName>
        <fullName evidence="3">Putative secreted peptide</fullName>
    </submittedName>
</protein>
<evidence type="ECO:0000256" key="1">
    <source>
        <dbReference type="SAM" id="MobiDB-lite"/>
    </source>
</evidence>
<feature type="chain" id="PRO_5014856723" evidence="2">
    <location>
        <begin position="24"/>
        <end position="79"/>
    </location>
</feature>
<dbReference type="EMBL" id="GGFM01010161">
    <property type="protein sequence ID" value="MBW30912.1"/>
    <property type="molecule type" value="Transcribed_RNA"/>
</dbReference>
<feature type="region of interest" description="Disordered" evidence="1">
    <location>
        <begin position="46"/>
        <end position="79"/>
    </location>
</feature>
<keyword evidence="2" id="KW-0732">Signal</keyword>
<reference evidence="3" key="1">
    <citation type="submission" date="2018-01" db="EMBL/GenBank/DDBJ databases">
        <title>An insight into the sialome of Amazonian anophelines.</title>
        <authorList>
            <person name="Ribeiro J.M."/>
            <person name="Scarpassa V."/>
            <person name="Calvo E."/>
        </authorList>
    </citation>
    <scope>NUCLEOTIDE SEQUENCE</scope>
    <source>
        <tissue evidence="3">Salivary glands</tissue>
    </source>
</reference>
<accession>A0A2M3ZQZ9</accession>
<sequence>MVDGAGCSWFLWCPCLLFPLVTADNRRAFLLLLLLSLSAPRQRSLLAPSNAKSPKKDTETPSSWSSPWSPCNLFRRGRL</sequence>
<evidence type="ECO:0000313" key="3">
    <source>
        <dbReference type="EMBL" id="MBW30912.1"/>
    </source>
</evidence>
<feature type="signal peptide" evidence="2">
    <location>
        <begin position="1"/>
        <end position="23"/>
    </location>
</feature>
<proteinExistence type="predicted"/>
<evidence type="ECO:0000256" key="2">
    <source>
        <dbReference type="SAM" id="SignalP"/>
    </source>
</evidence>
<feature type="compositionally biased region" description="Low complexity" evidence="1">
    <location>
        <begin position="61"/>
        <end position="70"/>
    </location>
</feature>
<dbReference type="AlphaFoldDB" id="A0A2M3ZQZ9"/>
<name>A0A2M3ZQZ9_9DIPT</name>